<name>A0ACA9LPY5_9GLOM</name>
<reference evidence="1" key="1">
    <citation type="submission" date="2021-06" db="EMBL/GenBank/DDBJ databases">
        <authorList>
            <person name="Kallberg Y."/>
            <person name="Tangrot J."/>
            <person name="Rosling A."/>
        </authorList>
    </citation>
    <scope>NUCLEOTIDE SEQUENCE</scope>
    <source>
        <strain evidence="1">IL203A</strain>
    </source>
</reference>
<gene>
    <name evidence="1" type="ORF">DHETER_LOCUS4929</name>
</gene>
<keyword evidence="2" id="KW-1185">Reference proteome</keyword>
<evidence type="ECO:0000313" key="2">
    <source>
        <dbReference type="Proteomes" id="UP000789702"/>
    </source>
</evidence>
<dbReference type="EMBL" id="CAJVPU010005176">
    <property type="protein sequence ID" value="CAG8543969.1"/>
    <property type="molecule type" value="Genomic_DNA"/>
</dbReference>
<proteinExistence type="predicted"/>
<sequence>NDPDKLGRTIDPDRTNPDILEDNEWKEKYGSLHAMGHVMIGRIVGNENVAKALEAKKLRNPTGVILNVSIASKDPAFFRWHRLVDDQFNRCIETTLKARNFTDAPDVSIKSNGIILAFKDQLEKVCPDGAHDGWQKFGEKNFGKIPATDELQTKMVPRNIRGPNNEISKIEHVFPREFYYFFKVKNNTTRDAFDAAADKIVKEPALKHVTLRIFIVPEVLAHDRKQWIEMDKFKYTLKAGEEAVIARSCELSSVIRKPAQKVFDDTPGDDFDNDYCGCGWPYHLLLPRGTKKGMKFKLFVYISDWNADKVPESTAEGSLSMCGRKIENGRPAKYPDSRDMGYPFDRPYAGHSLQSTFTKVVDPKTLNTSSTDFTPAISSIPEDYWLDNAAMRDFTIRWVDEFC</sequence>
<organism evidence="1 2">
    <name type="scientific">Dentiscutata heterogama</name>
    <dbReference type="NCBI Taxonomy" id="1316150"/>
    <lineage>
        <taxon>Eukaryota</taxon>
        <taxon>Fungi</taxon>
        <taxon>Fungi incertae sedis</taxon>
        <taxon>Mucoromycota</taxon>
        <taxon>Glomeromycotina</taxon>
        <taxon>Glomeromycetes</taxon>
        <taxon>Diversisporales</taxon>
        <taxon>Gigasporaceae</taxon>
        <taxon>Dentiscutata</taxon>
    </lineage>
</organism>
<feature type="non-terminal residue" evidence="1">
    <location>
        <position position="1"/>
    </location>
</feature>
<evidence type="ECO:0000313" key="1">
    <source>
        <dbReference type="EMBL" id="CAG8543969.1"/>
    </source>
</evidence>
<comment type="caution">
    <text evidence="1">The sequence shown here is derived from an EMBL/GenBank/DDBJ whole genome shotgun (WGS) entry which is preliminary data.</text>
</comment>
<protein>
    <submittedName>
        <fullName evidence="1">1312_t:CDS:1</fullName>
    </submittedName>
</protein>
<dbReference type="Proteomes" id="UP000789702">
    <property type="component" value="Unassembled WGS sequence"/>
</dbReference>
<accession>A0ACA9LPY5</accession>